<comment type="caution">
    <text evidence="2">The sequence shown here is derived from an EMBL/GenBank/DDBJ whole genome shotgun (WGS) entry which is preliminary data.</text>
</comment>
<dbReference type="AlphaFoldDB" id="A0A815ML07"/>
<dbReference type="EMBL" id="CAJNOV010010798">
    <property type="protein sequence ID" value="CAF1421040.1"/>
    <property type="molecule type" value="Genomic_DNA"/>
</dbReference>
<dbReference type="Proteomes" id="UP000663855">
    <property type="component" value="Unassembled WGS sequence"/>
</dbReference>
<reference evidence="2" key="1">
    <citation type="submission" date="2021-02" db="EMBL/GenBank/DDBJ databases">
        <authorList>
            <person name="Nowell W R."/>
        </authorList>
    </citation>
    <scope>NUCLEOTIDE SEQUENCE</scope>
</reference>
<evidence type="ECO:0000313" key="2">
    <source>
        <dbReference type="EMBL" id="CAF1421040.1"/>
    </source>
</evidence>
<gene>
    <name evidence="2" type="ORF">CJN711_LOCUS22995</name>
</gene>
<feature type="region of interest" description="Disordered" evidence="1">
    <location>
        <begin position="1"/>
        <end position="20"/>
    </location>
</feature>
<evidence type="ECO:0000256" key="1">
    <source>
        <dbReference type="SAM" id="MobiDB-lite"/>
    </source>
</evidence>
<organism evidence="2 3">
    <name type="scientific">Rotaria magnacalcarata</name>
    <dbReference type="NCBI Taxonomy" id="392030"/>
    <lineage>
        <taxon>Eukaryota</taxon>
        <taxon>Metazoa</taxon>
        <taxon>Spiralia</taxon>
        <taxon>Gnathifera</taxon>
        <taxon>Rotifera</taxon>
        <taxon>Eurotatoria</taxon>
        <taxon>Bdelloidea</taxon>
        <taxon>Philodinida</taxon>
        <taxon>Philodinidae</taxon>
        <taxon>Rotaria</taxon>
    </lineage>
</organism>
<protein>
    <submittedName>
        <fullName evidence="2">Uncharacterized protein</fullName>
    </submittedName>
</protein>
<evidence type="ECO:0000313" key="3">
    <source>
        <dbReference type="Proteomes" id="UP000663855"/>
    </source>
</evidence>
<proteinExistence type="predicted"/>
<accession>A0A815ML07</accession>
<name>A0A815ML07_9BILA</name>
<sequence length="457" mass="51742">MNKLESNNQKPVPQKFSLHQSRGNNDLDCHASDRSPTFNVTQVSDAFSPIAEIQRMIEVVRTSSSILQYNISETIQLVLSVCNGVKSFISLAPDFKILTLAKQHSLLQRTLVTILCGGSVGLLQESGIFDKDENELLFSRIYGTGVAQQANYIVQRLNCDSILIKLMLITVAFSTNCYMIDYHGNIDQDSLLLGTFRLLGSQNAYIEILWRYSMHKYGFNHAVQIFSKLIKQILDIFSISMGMHKDNRIHQILLDDVVQQIERIPEESTFDRSPGGNNLDRRASDRFLISNIAHAFDAFSPIGEIRRMMELVKTSPSNLQYNLSQSIQLLSLCYHDFQSSVSATHHFKILTSAEQCSLFQRNFVGILCGSGLCLLQESRMFDKTENESVVLLLYGTDVTEKIRHVTQQFNCDPIVMKLILITHAFSSNYYMIDSHGELDQDSLLFGSFSSIRKSKCL</sequence>